<dbReference type="Pfam" id="PF14565">
    <property type="entry name" value="IL22"/>
    <property type="match status" value="1"/>
</dbReference>
<dbReference type="InterPro" id="IPR020444">
    <property type="entry name" value="IL-24"/>
</dbReference>
<dbReference type="Gene3D" id="1.20.1250.10">
    <property type="match status" value="1"/>
</dbReference>
<dbReference type="Proteomes" id="UP001557470">
    <property type="component" value="Unassembled WGS sequence"/>
</dbReference>
<reference evidence="1 2" key="1">
    <citation type="submission" date="2024-06" db="EMBL/GenBank/DDBJ databases">
        <authorList>
            <person name="Pan Q."/>
            <person name="Wen M."/>
            <person name="Jouanno E."/>
            <person name="Zahm M."/>
            <person name="Klopp C."/>
            <person name="Cabau C."/>
            <person name="Louis A."/>
            <person name="Berthelot C."/>
            <person name="Parey E."/>
            <person name="Roest Crollius H."/>
            <person name="Montfort J."/>
            <person name="Robinson-Rechavi M."/>
            <person name="Bouchez O."/>
            <person name="Lampietro C."/>
            <person name="Lopez Roques C."/>
            <person name="Donnadieu C."/>
            <person name="Postlethwait J."/>
            <person name="Bobe J."/>
            <person name="Verreycken H."/>
            <person name="Guiguen Y."/>
        </authorList>
    </citation>
    <scope>NUCLEOTIDE SEQUENCE [LARGE SCALE GENOMIC DNA]</scope>
    <source>
        <strain evidence="1">Up_M1</strain>
        <tissue evidence="1">Testis</tissue>
    </source>
</reference>
<gene>
    <name evidence="1" type="ORF">UPYG_G00249920</name>
</gene>
<evidence type="ECO:0000313" key="2">
    <source>
        <dbReference type="Proteomes" id="UP001557470"/>
    </source>
</evidence>
<organism evidence="1 2">
    <name type="scientific">Umbra pygmaea</name>
    <name type="common">Eastern mudminnow</name>
    <dbReference type="NCBI Taxonomy" id="75934"/>
    <lineage>
        <taxon>Eukaryota</taxon>
        <taxon>Metazoa</taxon>
        <taxon>Chordata</taxon>
        <taxon>Craniata</taxon>
        <taxon>Vertebrata</taxon>
        <taxon>Euteleostomi</taxon>
        <taxon>Actinopterygii</taxon>
        <taxon>Neopterygii</taxon>
        <taxon>Teleostei</taxon>
        <taxon>Protacanthopterygii</taxon>
        <taxon>Esociformes</taxon>
        <taxon>Umbridae</taxon>
        <taxon>Umbra</taxon>
    </lineage>
</organism>
<dbReference type="InterPro" id="IPR020453">
    <property type="entry name" value="IL-22"/>
</dbReference>
<proteinExistence type="predicted"/>
<protein>
    <recommendedName>
        <fullName evidence="3">Interleukin-22</fullName>
    </recommendedName>
</protein>
<dbReference type="AlphaFoldDB" id="A0ABD0W883"/>
<evidence type="ECO:0008006" key="3">
    <source>
        <dbReference type="Google" id="ProtNLM"/>
    </source>
</evidence>
<sequence>MYDVLLQEAWLYYIQVQNMTTYQTNPQAEHPVSETVINLLADMFSMVQFVAVVGLMMCLQWETFAHSIHRPLSAPLHNPDTDEMVQQVARHAQRSDTDTDIKLMPDIDIKKNHRDICCLHANILDFYLSNILVAENQHMHPKLPALKENLARVSRDLQGHGCAVKHYSNDHRSMAFRKKLAEMGGGKGIKKAIGEIDILFTYLKDFCVHV</sequence>
<accession>A0ABD0W883</accession>
<dbReference type="PRINTS" id="PR01937">
    <property type="entry name" value="INTRLEUKIN24"/>
</dbReference>
<name>A0ABD0W883_UMBPY</name>
<dbReference type="PANTHER" id="PTHR48488:SF1">
    <property type="entry name" value="INTERLEUKIN-22"/>
    <property type="match status" value="1"/>
</dbReference>
<comment type="caution">
    <text evidence="1">The sequence shown here is derived from an EMBL/GenBank/DDBJ whole genome shotgun (WGS) entry which is preliminary data.</text>
</comment>
<dbReference type="EMBL" id="JAGEUA010000008">
    <property type="protein sequence ID" value="KAL0967255.1"/>
    <property type="molecule type" value="Genomic_DNA"/>
</dbReference>
<keyword evidence="2" id="KW-1185">Reference proteome</keyword>
<dbReference type="PANTHER" id="PTHR48488">
    <property type="entry name" value="INTERLEUKIN-22"/>
    <property type="match status" value="1"/>
</dbReference>
<dbReference type="SUPFAM" id="SSF47266">
    <property type="entry name" value="4-helical cytokines"/>
    <property type="match status" value="1"/>
</dbReference>
<dbReference type="InterPro" id="IPR009079">
    <property type="entry name" value="4_helix_cytokine-like_core"/>
</dbReference>
<evidence type="ECO:0000313" key="1">
    <source>
        <dbReference type="EMBL" id="KAL0967255.1"/>
    </source>
</evidence>